<dbReference type="PANTHER" id="PTHR42913">
    <property type="entry name" value="APOPTOSIS-INDUCING FACTOR 1"/>
    <property type="match status" value="1"/>
</dbReference>
<dbReference type="PRINTS" id="PR00411">
    <property type="entry name" value="PNDRDTASEI"/>
</dbReference>
<evidence type="ECO:0000256" key="6">
    <source>
        <dbReference type="SAM" id="MobiDB-lite"/>
    </source>
</evidence>
<dbReference type="EMBL" id="CP003053">
    <property type="protein sequence ID" value="AFM17682.1"/>
    <property type="molecule type" value="Genomic_DNA"/>
</dbReference>
<dbReference type="PANTHER" id="PTHR42913:SF3">
    <property type="entry name" value="64 KDA MITOCHONDRIAL NADH DEHYDROGENASE (EUROFUNG)"/>
    <property type="match status" value="1"/>
</dbReference>
<dbReference type="InterPro" id="IPR051169">
    <property type="entry name" value="NADH-Q_oxidoreductase"/>
</dbReference>
<name>I4BK75_MYCCN</name>
<accession>I4BK75</accession>
<gene>
    <name evidence="8" type="ordered locus">Mycch_2922</name>
</gene>
<dbReference type="KEGG" id="mcb:Mycch_2922"/>
<organism evidence="8 9">
    <name type="scientific">Mycolicibacterium chubuense (strain NBB4)</name>
    <name type="common">Mycobacterium chubuense</name>
    <dbReference type="NCBI Taxonomy" id="710421"/>
    <lineage>
        <taxon>Bacteria</taxon>
        <taxon>Bacillati</taxon>
        <taxon>Actinomycetota</taxon>
        <taxon>Actinomycetes</taxon>
        <taxon>Mycobacteriales</taxon>
        <taxon>Mycobacteriaceae</taxon>
        <taxon>Mycolicibacterium</taxon>
    </lineage>
</organism>
<evidence type="ECO:0000256" key="3">
    <source>
        <dbReference type="ARBA" id="ARBA00022630"/>
    </source>
</evidence>
<dbReference type="STRING" id="710421.Mycch_2922"/>
<evidence type="ECO:0000313" key="9">
    <source>
        <dbReference type="Proteomes" id="UP000006057"/>
    </source>
</evidence>
<keyword evidence="5" id="KW-0560">Oxidoreductase</keyword>
<evidence type="ECO:0000256" key="4">
    <source>
        <dbReference type="ARBA" id="ARBA00022827"/>
    </source>
</evidence>
<dbReference type="InterPro" id="IPR036188">
    <property type="entry name" value="FAD/NAD-bd_sf"/>
</dbReference>
<comment type="similarity">
    <text evidence="2">Belongs to the NADH dehydrogenase family.</text>
</comment>
<dbReference type="Gene3D" id="3.50.50.100">
    <property type="match status" value="1"/>
</dbReference>
<dbReference type="InterPro" id="IPR023753">
    <property type="entry name" value="FAD/NAD-binding_dom"/>
</dbReference>
<sequence>MVSQSRPKVLIIGGGFGGLFCARRLGNVDVEVTLLDRSAGHLFQPLLYQCATGTLSIGHISRPLREEFARHRNVTTLLGEAIDIDPAARQVAVRRPDETTYTLDYDVLVLAAGMQQSYFDNEHFAQWAPGMKTLDDALSIRQRLFTAFEIAETLPPGPERDSWLTFAVSGAGPTGVELAGQIREMATRTLANEFHSIEPEDARVLLFDGGDRVLKSFAPDLATKATNTLQKLGVELCLGVHVTDVRQDGVTVTQKNGGAQEQYAARTVLWTAGVEAVPFARRLAETLGVDADHAGRIHVDPDLSVPGRPEVFVIGDLVGRDKLPGVAENAMQGGLHVAACIRRDLEGKPRRAYRYRDLGSAAYISHGNALLQVGPLRLAGRLGWLAWGFIHIAFLTGLRNRVSTVATWLATIARASRYHRAFMLGSDGAPEQRYTWTSEDQPAQPETPPSGSGVEGREQGIRRPMTITPEDVRRLLAAGDDAQLVMVEGRTAVVTGDQLASDGYRGALEIISRKDLLARTGGTGELSDAEVSAEASALDAAVNELGG</sequence>
<comment type="cofactor">
    <cofactor evidence="1">
        <name>FAD</name>
        <dbReference type="ChEBI" id="CHEBI:57692"/>
    </cofactor>
</comment>
<evidence type="ECO:0000259" key="7">
    <source>
        <dbReference type="Pfam" id="PF07992"/>
    </source>
</evidence>
<keyword evidence="4" id="KW-0274">FAD</keyword>
<dbReference type="PATRIC" id="fig|710421.3.peg.2912"/>
<dbReference type="Proteomes" id="UP000006057">
    <property type="component" value="Chromosome"/>
</dbReference>
<dbReference type="HOGENOM" id="CLU_021377_7_1_11"/>
<evidence type="ECO:0000256" key="5">
    <source>
        <dbReference type="ARBA" id="ARBA00023002"/>
    </source>
</evidence>
<feature type="region of interest" description="Disordered" evidence="6">
    <location>
        <begin position="433"/>
        <end position="463"/>
    </location>
</feature>
<protein>
    <submittedName>
        <fullName evidence="8">NADH dehydrogenase, FAD-containing subunit</fullName>
    </submittedName>
</protein>
<evidence type="ECO:0000313" key="8">
    <source>
        <dbReference type="EMBL" id="AFM17682.1"/>
    </source>
</evidence>
<dbReference type="eggNOG" id="COG1252">
    <property type="taxonomic scope" value="Bacteria"/>
</dbReference>
<dbReference type="GO" id="GO:0003955">
    <property type="term" value="F:NAD(P)H dehydrogenase (quinone) activity"/>
    <property type="evidence" value="ECO:0007669"/>
    <property type="project" value="TreeGrafter"/>
</dbReference>
<proteinExistence type="inferred from homology"/>
<dbReference type="GO" id="GO:0019646">
    <property type="term" value="P:aerobic electron transport chain"/>
    <property type="evidence" value="ECO:0007669"/>
    <property type="project" value="TreeGrafter"/>
</dbReference>
<dbReference type="AlphaFoldDB" id="I4BK75"/>
<keyword evidence="3" id="KW-0285">Flavoprotein</keyword>
<evidence type="ECO:0000256" key="2">
    <source>
        <dbReference type="ARBA" id="ARBA00005272"/>
    </source>
</evidence>
<reference evidence="8 9" key="1">
    <citation type="submission" date="2012-06" db="EMBL/GenBank/DDBJ databases">
        <title>Complete sequence of chromosome of Mycobacterium chubuense NBB4.</title>
        <authorList>
            <consortium name="US DOE Joint Genome Institute"/>
            <person name="Lucas S."/>
            <person name="Han J."/>
            <person name="Lapidus A."/>
            <person name="Cheng J.-F."/>
            <person name="Goodwin L."/>
            <person name="Pitluck S."/>
            <person name="Peters L."/>
            <person name="Mikhailova N."/>
            <person name="Teshima H."/>
            <person name="Detter J.C."/>
            <person name="Han C."/>
            <person name="Tapia R."/>
            <person name="Land M."/>
            <person name="Hauser L."/>
            <person name="Kyrpides N."/>
            <person name="Ivanova N."/>
            <person name="Pagani I."/>
            <person name="Mattes T."/>
            <person name="Holmes A."/>
            <person name="Rutledge P."/>
            <person name="Paulsen I."/>
            <person name="Coleman N."/>
            <person name="Woyke T."/>
        </authorList>
    </citation>
    <scope>NUCLEOTIDE SEQUENCE [LARGE SCALE GENOMIC DNA]</scope>
    <source>
        <strain evidence="8 9">NBB4</strain>
    </source>
</reference>
<keyword evidence="9" id="KW-1185">Reference proteome</keyword>
<dbReference type="Pfam" id="PF07992">
    <property type="entry name" value="Pyr_redox_2"/>
    <property type="match status" value="1"/>
</dbReference>
<evidence type="ECO:0000256" key="1">
    <source>
        <dbReference type="ARBA" id="ARBA00001974"/>
    </source>
</evidence>
<feature type="domain" description="FAD/NAD(P)-binding" evidence="7">
    <location>
        <begin position="8"/>
        <end position="334"/>
    </location>
</feature>
<dbReference type="SUPFAM" id="SSF51905">
    <property type="entry name" value="FAD/NAD(P)-binding domain"/>
    <property type="match status" value="1"/>
</dbReference>